<dbReference type="InterPro" id="IPR003661">
    <property type="entry name" value="HisK_dim/P_dom"/>
</dbReference>
<keyword evidence="5" id="KW-1185">Reference proteome</keyword>
<proteinExistence type="predicted"/>
<gene>
    <name evidence="4" type="ORF">Pan97_18830</name>
</gene>
<evidence type="ECO:0000256" key="2">
    <source>
        <dbReference type="ARBA" id="ARBA00012438"/>
    </source>
</evidence>
<dbReference type="KEGG" id="bvo:Pan97_18830"/>
<dbReference type="Gene3D" id="1.10.287.130">
    <property type="match status" value="1"/>
</dbReference>
<feature type="transmembrane region" description="Helical" evidence="3">
    <location>
        <begin position="78"/>
        <end position="99"/>
    </location>
</feature>
<evidence type="ECO:0000256" key="3">
    <source>
        <dbReference type="SAM" id="Phobius"/>
    </source>
</evidence>
<dbReference type="EMBL" id="CP036289">
    <property type="protein sequence ID" value="QDU74865.1"/>
    <property type="molecule type" value="Genomic_DNA"/>
</dbReference>
<protein>
    <recommendedName>
        <fullName evidence="2">histidine kinase</fullName>
        <ecNumber evidence="2">2.7.13.3</ecNumber>
    </recommendedName>
</protein>
<evidence type="ECO:0000256" key="1">
    <source>
        <dbReference type="ARBA" id="ARBA00000085"/>
    </source>
</evidence>
<dbReference type="Proteomes" id="UP000318626">
    <property type="component" value="Chromosome"/>
</dbReference>
<name>A0A518C6K7_9BACT</name>
<organism evidence="4 5">
    <name type="scientific">Bremerella volcania</name>
    <dbReference type="NCBI Taxonomy" id="2527984"/>
    <lineage>
        <taxon>Bacteria</taxon>
        <taxon>Pseudomonadati</taxon>
        <taxon>Planctomycetota</taxon>
        <taxon>Planctomycetia</taxon>
        <taxon>Pirellulales</taxon>
        <taxon>Pirellulaceae</taxon>
        <taxon>Bremerella</taxon>
    </lineage>
</organism>
<evidence type="ECO:0000313" key="4">
    <source>
        <dbReference type="EMBL" id="QDU74865.1"/>
    </source>
</evidence>
<dbReference type="EC" id="2.7.13.3" evidence="2"/>
<evidence type="ECO:0000313" key="5">
    <source>
        <dbReference type="Proteomes" id="UP000318626"/>
    </source>
</evidence>
<dbReference type="CDD" id="cd00082">
    <property type="entry name" value="HisKA"/>
    <property type="match status" value="1"/>
</dbReference>
<dbReference type="AlphaFoldDB" id="A0A518C6K7"/>
<sequence>MFFHHKYGYLLLSGIIAVAIFITDLVVPLGNLVGGLYAFAVMLASLGKERNSLIAIVVACALLAFVGSLRLAGEEANALDYLIRLLWIALASPFAFIYCSTQSDQVHQHLDGFTAEHLGYEVREIAHEMSNVLQVILGLAFMLQEDLDSDDPRRSDLEVMVTSARNGSALTEKLGLLGRQVQRTSQLETSTDTASKTDYRGEISEALFP</sequence>
<keyword evidence="3" id="KW-0812">Transmembrane</keyword>
<dbReference type="GO" id="GO:0000155">
    <property type="term" value="F:phosphorelay sensor kinase activity"/>
    <property type="evidence" value="ECO:0007669"/>
    <property type="project" value="InterPro"/>
</dbReference>
<reference evidence="5" key="1">
    <citation type="submission" date="2019-02" db="EMBL/GenBank/DDBJ databases">
        <title>Deep-cultivation of Planctomycetes and their phenomic and genomic characterization uncovers novel biology.</title>
        <authorList>
            <person name="Wiegand S."/>
            <person name="Jogler M."/>
            <person name="Boedeker C."/>
            <person name="Pinto D."/>
            <person name="Vollmers J."/>
            <person name="Rivas-Marin E."/>
            <person name="Kohn T."/>
            <person name="Peeters S.H."/>
            <person name="Heuer A."/>
            <person name="Rast P."/>
            <person name="Oberbeckmann S."/>
            <person name="Bunk B."/>
            <person name="Jeske O."/>
            <person name="Meyerdierks A."/>
            <person name="Storesund J.E."/>
            <person name="Kallscheuer N."/>
            <person name="Luecker S."/>
            <person name="Lage O.M."/>
            <person name="Pohl T."/>
            <person name="Merkel B.J."/>
            <person name="Hornburger P."/>
            <person name="Mueller R.-W."/>
            <person name="Bruemmer F."/>
            <person name="Labrenz M."/>
            <person name="Spormann A.M."/>
            <person name="Op den Camp H."/>
            <person name="Overmann J."/>
            <person name="Amann R."/>
            <person name="Jetten M.S.M."/>
            <person name="Mascher T."/>
            <person name="Medema M.H."/>
            <person name="Devos D.P."/>
            <person name="Kaster A.-K."/>
            <person name="Ovreas L."/>
            <person name="Rohde M."/>
            <person name="Galperin M.Y."/>
            <person name="Jogler C."/>
        </authorList>
    </citation>
    <scope>NUCLEOTIDE SEQUENCE [LARGE SCALE GENOMIC DNA]</scope>
    <source>
        <strain evidence="5">Pan97</strain>
    </source>
</reference>
<accession>A0A518C6K7</accession>
<comment type="catalytic activity">
    <reaction evidence="1">
        <text>ATP + protein L-histidine = ADP + protein N-phospho-L-histidine.</text>
        <dbReference type="EC" id="2.7.13.3"/>
    </reaction>
</comment>
<feature type="transmembrane region" description="Helical" evidence="3">
    <location>
        <begin position="53"/>
        <end position="72"/>
    </location>
</feature>
<keyword evidence="3" id="KW-0472">Membrane</keyword>
<keyword evidence="3" id="KW-1133">Transmembrane helix</keyword>